<feature type="transmembrane region" description="Helical" evidence="6">
    <location>
        <begin position="68"/>
        <end position="85"/>
    </location>
</feature>
<keyword evidence="5 6" id="KW-0472">Membrane</keyword>
<keyword evidence="4 6" id="KW-1133">Transmembrane helix</keyword>
<evidence type="ECO:0000256" key="1">
    <source>
        <dbReference type="ARBA" id="ARBA00004651"/>
    </source>
</evidence>
<reference evidence="7 8" key="1">
    <citation type="submission" date="2015-04" db="EMBL/GenBank/DDBJ databases">
        <title>Draft genome sequence of bacteremic isolate Catabacter hongkongensis type strain HKU16T.</title>
        <authorList>
            <person name="Lau S.K."/>
            <person name="Teng J.L."/>
            <person name="Huang Y."/>
            <person name="Curreem S.O."/>
            <person name="Tsui S.K."/>
            <person name="Woo P.C."/>
        </authorList>
    </citation>
    <scope>NUCLEOTIDE SEQUENCE [LARGE SCALE GENOMIC DNA]</scope>
    <source>
        <strain evidence="7 8">HKU16</strain>
    </source>
</reference>
<name>A0A0M2NGQ9_9FIRM</name>
<dbReference type="Proteomes" id="UP000034076">
    <property type="component" value="Unassembled WGS sequence"/>
</dbReference>
<evidence type="ECO:0000256" key="4">
    <source>
        <dbReference type="ARBA" id="ARBA00022989"/>
    </source>
</evidence>
<dbReference type="GO" id="GO:0022857">
    <property type="term" value="F:transmembrane transporter activity"/>
    <property type="evidence" value="ECO:0007669"/>
    <property type="project" value="InterPro"/>
</dbReference>
<evidence type="ECO:0000256" key="6">
    <source>
        <dbReference type="SAM" id="Phobius"/>
    </source>
</evidence>
<comment type="caution">
    <text evidence="7">The sequence shown here is derived from an EMBL/GenBank/DDBJ whole genome shotgun (WGS) entry which is preliminary data.</text>
</comment>
<keyword evidence="8" id="KW-1185">Reference proteome</keyword>
<comment type="subcellular location">
    <subcellularLocation>
        <location evidence="1">Cell membrane</location>
        <topology evidence="1">Multi-pass membrane protein</topology>
    </subcellularLocation>
</comment>
<dbReference type="OrthoDB" id="9813906at2"/>
<protein>
    <submittedName>
        <fullName evidence="7">Ribose ABC transport system, permease protein RbsC</fullName>
    </submittedName>
</protein>
<gene>
    <name evidence="7" type="ORF">CHK_1131</name>
</gene>
<dbReference type="RefSeq" id="WP_046443032.1">
    <property type="nucleotide sequence ID" value="NZ_LAYJ01000078.1"/>
</dbReference>
<dbReference type="EMBL" id="LAYJ01000078">
    <property type="protein sequence ID" value="KKI51343.1"/>
    <property type="molecule type" value="Genomic_DNA"/>
</dbReference>
<dbReference type="Pfam" id="PF02653">
    <property type="entry name" value="BPD_transp_2"/>
    <property type="match status" value="1"/>
</dbReference>
<dbReference type="AlphaFoldDB" id="A0A0M2NGQ9"/>
<dbReference type="GO" id="GO:0005886">
    <property type="term" value="C:plasma membrane"/>
    <property type="evidence" value="ECO:0007669"/>
    <property type="project" value="UniProtKB-SubCell"/>
</dbReference>
<feature type="transmembrane region" description="Helical" evidence="6">
    <location>
        <begin position="12"/>
        <end position="32"/>
    </location>
</feature>
<feature type="transmembrane region" description="Helical" evidence="6">
    <location>
        <begin position="44"/>
        <end position="61"/>
    </location>
</feature>
<keyword evidence="2" id="KW-1003">Cell membrane</keyword>
<feature type="transmembrane region" description="Helical" evidence="6">
    <location>
        <begin position="91"/>
        <end position="112"/>
    </location>
</feature>
<feature type="transmembrane region" description="Helical" evidence="6">
    <location>
        <begin position="155"/>
        <end position="177"/>
    </location>
</feature>
<dbReference type="InterPro" id="IPR001851">
    <property type="entry name" value="ABC_transp_permease"/>
</dbReference>
<dbReference type="PANTHER" id="PTHR32196:SF72">
    <property type="entry name" value="RIBOSE IMPORT PERMEASE PROTEIN RBSC"/>
    <property type="match status" value="1"/>
</dbReference>
<evidence type="ECO:0000256" key="5">
    <source>
        <dbReference type="ARBA" id="ARBA00023136"/>
    </source>
</evidence>
<keyword evidence="3 6" id="KW-0812">Transmembrane</keyword>
<accession>A0A0M2NGQ9</accession>
<evidence type="ECO:0000256" key="2">
    <source>
        <dbReference type="ARBA" id="ARBA00022475"/>
    </source>
</evidence>
<evidence type="ECO:0000256" key="3">
    <source>
        <dbReference type="ARBA" id="ARBA00022692"/>
    </source>
</evidence>
<proteinExistence type="predicted"/>
<dbReference type="STRING" id="270498.CHK_1131"/>
<dbReference type="CDD" id="cd06579">
    <property type="entry name" value="TM_PBP1_transp_AraH_like"/>
    <property type="match status" value="1"/>
</dbReference>
<feature type="transmembrane region" description="Helical" evidence="6">
    <location>
        <begin position="290"/>
        <end position="306"/>
    </location>
</feature>
<evidence type="ECO:0000313" key="7">
    <source>
        <dbReference type="EMBL" id="KKI51343.1"/>
    </source>
</evidence>
<feature type="transmembrane region" description="Helical" evidence="6">
    <location>
        <begin position="235"/>
        <end position="254"/>
    </location>
</feature>
<evidence type="ECO:0000313" key="8">
    <source>
        <dbReference type="Proteomes" id="UP000034076"/>
    </source>
</evidence>
<feature type="transmembrane region" description="Helical" evidence="6">
    <location>
        <begin position="207"/>
        <end position="229"/>
    </location>
</feature>
<sequence length="313" mass="33442">METAKTLISKNRIPIIAVGVFIAMSLISPYFFTPANIFGLFDSMAAYGIAAIGLTFVMLCGQLDISMGSVMALTACVFMMLLPVYGFAVSAIIALILGCACGAVTGFFVSFFRLQPFIVSMTMQLVYKGIALTITDSAPVSVNDTTLMAISKVEFFSIPVVFFFFVAIAVAAQFVLVKTRYGRNLYIIGGNISAADNMGLNVRTHLWSVYVIQGVCAAVGGLVMMTRTFSASGNLALDAPLSIIPMVIVGGTAFSGGRGGALRTLCGVILMSTIFNAMTMFSLYANIQQLIKGVILILIIVSDKYMENRNSKV</sequence>
<organism evidence="7 8">
    <name type="scientific">Christensenella hongkongensis</name>
    <dbReference type="NCBI Taxonomy" id="270498"/>
    <lineage>
        <taxon>Bacteria</taxon>
        <taxon>Bacillati</taxon>
        <taxon>Bacillota</taxon>
        <taxon>Clostridia</taxon>
        <taxon>Christensenellales</taxon>
        <taxon>Christensenellaceae</taxon>
        <taxon>Christensenella</taxon>
    </lineage>
</organism>
<dbReference type="PANTHER" id="PTHR32196">
    <property type="entry name" value="ABC TRANSPORTER PERMEASE PROTEIN YPHD-RELATED-RELATED"/>
    <property type="match status" value="1"/>
</dbReference>